<dbReference type="Pfam" id="PF00480">
    <property type="entry name" value="ROK"/>
    <property type="match status" value="1"/>
</dbReference>
<dbReference type="SUPFAM" id="SSF53067">
    <property type="entry name" value="Actin-like ATPase domain"/>
    <property type="match status" value="1"/>
</dbReference>
<dbReference type="GO" id="GO:0019262">
    <property type="term" value="P:N-acetylneuraminate catabolic process"/>
    <property type="evidence" value="ECO:0007669"/>
    <property type="project" value="TreeGrafter"/>
</dbReference>
<name>A0A9J6PU51_9GAMM</name>
<accession>A0A9J6PU51</accession>
<protein>
    <submittedName>
        <fullName evidence="2">N-acetylmannosamine kinase</fullName>
        <ecNumber evidence="2">2.7.1.60</ecNumber>
    </submittedName>
</protein>
<sequence>MGKCLAVDIGGSKIASALVDKEGQLSDRRQIITPHSGAAAFASSLQQLLRDSLPGATSIAVASTGIIRQGRLVALNPANLGGIANFPLAATIERVSKLPCTLLNDAQAAAWAEYQALQTCDVDNMLFITVSTGVGGGIILNRALQTGNNGLSGHIGHMLADLQGPLCGCGRYGCVESIASGTAIAAATRQWPVPLTAAGVFAQASAQHQPASAIIDRSASAIARLIADLTMALDIQRVVIGGSVGLAPGYLARISAAQQHLPAICRTPVQPAFHRQDSGLLGAALWATQGFC</sequence>
<keyword evidence="1" id="KW-0119">Carbohydrate metabolism</keyword>
<keyword evidence="2" id="KW-0808">Transferase</keyword>
<dbReference type="Proteomes" id="UP001064262">
    <property type="component" value="Unassembled WGS sequence"/>
</dbReference>
<dbReference type="EC" id="2.7.1.60" evidence="2"/>
<dbReference type="GO" id="GO:0009384">
    <property type="term" value="F:N-acylmannosamine kinase activity"/>
    <property type="evidence" value="ECO:0007669"/>
    <property type="project" value="UniProtKB-EC"/>
</dbReference>
<dbReference type="InterPro" id="IPR049874">
    <property type="entry name" value="ROK_cs"/>
</dbReference>
<keyword evidence="2" id="KW-0418">Kinase</keyword>
<evidence type="ECO:0000313" key="2">
    <source>
        <dbReference type="EMBL" id="MCU5778284.1"/>
    </source>
</evidence>
<proteinExistence type="predicted"/>
<dbReference type="PROSITE" id="PS01125">
    <property type="entry name" value="ROK"/>
    <property type="match status" value="1"/>
</dbReference>
<keyword evidence="3" id="KW-1185">Reference proteome</keyword>
<dbReference type="Gene3D" id="3.30.420.40">
    <property type="match status" value="2"/>
</dbReference>
<dbReference type="InterPro" id="IPR043129">
    <property type="entry name" value="ATPase_NBD"/>
</dbReference>
<reference evidence="2" key="1">
    <citation type="submission" date="2022-09" db="EMBL/GenBank/DDBJ databases">
        <title>Winslowiella arboricola sp. nov., isolated from bleeding cankers on broadleaf hosts.</title>
        <authorList>
            <person name="Brady C."/>
            <person name="Kaur S."/>
            <person name="Crampton B."/>
            <person name="Maddock D."/>
            <person name="Arnold D."/>
            <person name="Denman S."/>
        </authorList>
    </citation>
    <scope>NUCLEOTIDE SEQUENCE</scope>
    <source>
        <strain evidence="2">BAC 15a-03b</strain>
    </source>
</reference>
<dbReference type="AlphaFoldDB" id="A0A9J6PU51"/>
<evidence type="ECO:0000256" key="1">
    <source>
        <dbReference type="ARBA" id="ARBA00023277"/>
    </source>
</evidence>
<organism evidence="2 3">
    <name type="scientific">Winslowiella arboricola</name>
    <dbReference type="NCBI Taxonomy" id="2978220"/>
    <lineage>
        <taxon>Bacteria</taxon>
        <taxon>Pseudomonadati</taxon>
        <taxon>Pseudomonadota</taxon>
        <taxon>Gammaproteobacteria</taxon>
        <taxon>Enterobacterales</taxon>
        <taxon>Erwiniaceae</taxon>
        <taxon>Winslowiella</taxon>
    </lineage>
</organism>
<dbReference type="PANTHER" id="PTHR18964">
    <property type="entry name" value="ROK (REPRESSOR, ORF, KINASE) FAMILY"/>
    <property type="match status" value="1"/>
</dbReference>
<comment type="caution">
    <text evidence="2">The sequence shown here is derived from an EMBL/GenBank/DDBJ whole genome shotgun (WGS) entry which is preliminary data.</text>
</comment>
<dbReference type="InterPro" id="IPR000600">
    <property type="entry name" value="ROK"/>
</dbReference>
<dbReference type="RefSeq" id="WP_267142115.1">
    <property type="nucleotide sequence ID" value="NZ_JAODIL010000066.1"/>
</dbReference>
<dbReference type="PANTHER" id="PTHR18964:SF169">
    <property type="entry name" value="N-ACETYLMANNOSAMINE KINASE"/>
    <property type="match status" value="1"/>
</dbReference>
<evidence type="ECO:0000313" key="3">
    <source>
        <dbReference type="Proteomes" id="UP001064262"/>
    </source>
</evidence>
<dbReference type="NCBIfam" id="NF003461">
    <property type="entry name" value="PRK05082.1"/>
    <property type="match status" value="1"/>
</dbReference>
<dbReference type="EMBL" id="JAODIM010000041">
    <property type="protein sequence ID" value="MCU5778284.1"/>
    <property type="molecule type" value="Genomic_DNA"/>
</dbReference>
<gene>
    <name evidence="2" type="ORF">N5923_12355</name>
</gene>